<dbReference type="InterPro" id="IPR023323">
    <property type="entry name" value="Tex-like_dom_sf"/>
</dbReference>
<evidence type="ECO:0000313" key="1">
    <source>
        <dbReference type="EMBL" id="EHJ08651.1"/>
    </source>
</evidence>
<feature type="non-terminal residue" evidence="1">
    <location>
        <position position="39"/>
    </location>
</feature>
<gene>
    <name evidence="1" type="ORF">SS7213T_03030</name>
</gene>
<name>G5JGN5_9STAP</name>
<keyword evidence="2" id="KW-1185">Reference proteome</keyword>
<protein>
    <submittedName>
        <fullName evidence="1">Uncharacterized protein</fullName>
    </submittedName>
</protein>
<dbReference type="EMBL" id="AEUN01000159">
    <property type="protein sequence ID" value="EHJ08651.1"/>
    <property type="molecule type" value="Genomic_DNA"/>
</dbReference>
<organism evidence="1 2">
    <name type="scientific">Staphylococcus simiae CCM 7213 = CCUG 51256</name>
    <dbReference type="NCBI Taxonomy" id="911238"/>
    <lineage>
        <taxon>Bacteria</taxon>
        <taxon>Bacillati</taxon>
        <taxon>Bacillota</taxon>
        <taxon>Bacilli</taxon>
        <taxon>Bacillales</taxon>
        <taxon>Staphylococcaceae</taxon>
        <taxon>Staphylococcus</taxon>
    </lineage>
</organism>
<dbReference type="AlphaFoldDB" id="G5JGN5"/>
<reference evidence="1 2" key="1">
    <citation type="journal article" date="2012" name="BMC Genomics">
        <title>Comparative genomic analysis of the genus Staphylococcus including Staphylococcus aureus and its newly described sister species Staphylococcus simiae.</title>
        <authorList>
            <person name="Suzuki H."/>
            <person name="Lefebure T."/>
            <person name="Pavinski Bitar P."/>
            <person name="Stanhope M.J."/>
        </authorList>
    </citation>
    <scope>NUCLEOTIDE SEQUENCE [LARGE SCALE GENOMIC DNA]</scope>
    <source>
        <strain evidence="1 2">CCM 7213</strain>
    </source>
</reference>
<feature type="non-terminal residue" evidence="1">
    <location>
        <position position="1"/>
    </location>
</feature>
<accession>G5JGN5</accession>
<dbReference type="Proteomes" id="UP000005413">
    <property type="component" value="Unassembled WGS sequence"/>
</dbReference>
<sequence length="39" mass="4507">LAYPLLRVSVNLLKKIANHRVLAVNRGEKEKILTVKFDF</sequence>
<proteinExistence type="predicted"/>
<dbReference type="SUPFAM" id="SSF158832">
    <property type="entry name" value="Tex N-terminal region-like"/>
    <property type="match status" value="1"/>
</dbReference>
<evidence type="ECO:0000313" key="2">
    <source>
        <dbReference type="Proteomes" id="UP000005413"/>
    </source>
</evidence>
<dbReference type="Gene3D" id="1.10.3500.10">
    <property type="entry name" value="Tex N-terminal region-like"/>
    <property type="match status" value="1"/>
</dbReference>
<comment type="caution">
    <text evidence="1">The sequence shown here is derived from an EMBL/GenBank/DDBJ whole genome shotgun (WGS) entry which is preliminary data.</text>
</comment>